<evidence type="ECO:0000313" key="1">
    <source>
        <dbReference type="EMBL" id="DAF43224.1"/>
    </source>
</evidence>
<sequence length="136" mass="15478">MNIKKSTFDYSPSLIEYEGNTIRINFDVEQIELENGMDSNKGKRTTRMAYAAHVVRIEQPVERGKVVDAIVSSAYPTDKMQAIINNHFANLAKIADGKKLDADDEEHEAEYNAMQEWRTKAKAVATDVIDNYIRTH</sequence>
<name>A0A8S5RX39_9VIRU</name>
<dbReference type="EMBL" id="BK032501">
    <property type="protein sequence ID" value="DAF43224.1"/>
    <property type="molecule type" value="Genomic_DNA"/>
</dbReference>
<proteinExistence type="predicted"/>
<protein>
    <submittedName>
        <fullName evidence="1">Uncharacterized protein</fullName>
    </submittedName>
</protein>
<accession>A0A8S5RX39</accession>
<organism evidence="1">
    <name type="scientific">virus sp. ctU8j8</name>
    <dbReference type="NCBI Taxonomy" id="2827991"/>
    <lineage>
        <taxon>Viruses</taxon>
    </lineage>
</organism>
<reference evidence="1" key="1">
    <citation type="journal article" date="2021" name="Proc. Natl. Acad. Sci. U.S.A.">
        <title>A Catalog of Tens of Thousands of Viruses from Human Metagenomes Reveals Hidden Associations with Chronic Diseases.</title>
        <authorList>
            <person name="Tisza M.J."/>
            <person name="Buck C.B."/>
        </authorList>
    </citation>
    <scope>NUCLEOTIDE SEQUENCE</scope>
    <source>
        <strain evidence="1">CtU8j8</strain>
    </source>
</reference>